<comment type="function">
    <text evidence="8">Ferredoxins are iron-sulfur proteins that transfer electrons in a wide variety of metabolic reactions.</text>
</comment>
<dbReference type="SUPFAM" id="SSF54862">
    <property type="entry name" value="4Fe-4S ferredoxins"/>
    <property type="match status" value="1"/>
</dbReference>
<dbReference type="InterPro" id="IPR001080">
    <property type="entry name" value="3Fe4S_ferredoxin"/>
</dbReference>
<evidence type="ECO:0000256" key="6">
    <source>
        <dbReference type="ARBA" id="ARBA00023014"/>
    </source>
</evidence>
<dbReference type="PANTHER" id="PTHR36923">
    <property type="entry name" value="FERREDOXIN"/>
    <property type="match status" value="1"/>
</dbReference>
<evidence type="ECO:0000256" key="8">
    <source>
        <dbReference type="RuleBase" id="RU368020"/>
    </source>
</evidence>
<keyword evidence="6 8" id="KW-0411">Iron-sulfur</keyword>
<evidence type="ECO:0000313" key="11">
    <source>
        <dbReference type="Proteomes" id="UP000037020"/>
    </source>
</evidence>
<reference evidence="10 11" key="1">
    <citation type="submission" date="2015-07" db="EMBL/GenBank/DDBJ databases">
        <authorList>
            <person name="Ju K.-S."/>
            <person name="Doroghazi J.R."/>
            <person name="Metcalf W.W."/>
        </authorList>
    </citation>
    <scope>NUCLEOTIDE SEQUENCE [LARGE SCALE GENOMIC DNA]</scope>
    <source>
        <strain evidence="10 11">NRRL B-3589</strain>
    </source>
</reference>
<protein>
    <recommendedName>
        <fullName evidence="8">Ferredoxin</fullName>
    </recommendedName>
</protein>
<keyword evidence="4 8" id="KW-0249">Electron transport</keyword>
<proteinExistence type="predicted"/>
<dbReference type="PRINTS" id="PR00352">
    <property type="entry name" value="3FE4SFRDOXIN"/>
</dbReference>
<evidence type="ECO:0000256" key="1">
    <source>
        <dbReference type="ARBA" id="ARBA00001927"/>
    </source>
</evidence>
<evidence type="ECO:0000256" key="4">
    <source>
        <dbReference type="ARBA" id="ARBA00022982"/>
    </source>
</evidence>
<organism evidence="10 11">
    <name type="scientific">Streptomyces varsoviensis</name>
    <dbReference type="NCBI Taxonomy" id="67373"/>
    <lineage>
        <taxon>Bacteria</taxon>
        <taxon>Bacillati</taxon>
        <taxon>Actinomycetota</taxon>
        <taxon>Actinomycetes</taxon>
        <taxon>Kitasatosporales</taxon>
        <taxon>Streptomycetaceae</taxon>
        <taxon>Streptomyces</taxon>
    </lineage>
</organism>
<dbReference type="EMBL" id="LGUT01000447">
    <property type="protein sequence ID" value="KOG91016.1"/>
    <property type="molecule type" value="Genomic_DNA"/>
</dbReference>
<dbReference type="Gene3D" id="3.30.70.20">
    <property type="match status" value="1"/>
</dbReference>
<gene>
    <name evidence="10" type="ORF">ADK38_05505</name>
</gene>
<evidence type="ECO:0000256" key="2">
    <source>
        <dbReference type="ARBA" id="ARBA00022448"/>
    </source>
</evidence>
<dbReference type="Proteomes" id="UP000037020">
    <property type="component" value="Unassembled WGS sequence"/>
</dbReference>
<name>A0ABR5JD85_9ACTN</name>
<evidence type="ECO:0000256" key="5">
    <source>
        <dbReference type="ARBA" id="ARBA00023004"/>
    </source>
</evidence>
<evidence type="ECO:0000259" key="9">
    <source>
        <dbReference type="PROSITE" id="PS51379"/>
    </source>
</evidence>
<dbReference type="InterPro" id="IPR051269">
    <property type="entry name" value="Fe-S_cluster_ET"/>
</dbReference>
<evidence type="ECO:0000313" key="10">
    <source>
        <dbReference type="EMBL" id="KOG91016.1"/>
    </source>
</evidence>
<dbReference type="PROSITE" id="PS51379">
    <property type="entry name" value="4FE4S_FER_2"/>
    <property type="match status" value="1"/>
</dbReference>
<comment type="cofactor">
    <cofactor evidence="1">
        <name>[3Fe-4S] cluster</name>
        <dbReference type="ChEBI" id="CHEBI:21137"/>
    </cofactor>
</comment>
<keyword evidence="3 8" id="KW-0479">Metal-binding</keyword>
<keyword evidence="2 8" id="KW-0813">Transport</keyword>
<feature type="domain" description="4Fe-4S ferredoxin-type" evidence="9">
    <location>
        <begin position="6"/>
        <end position="34"/>
    </location>
</feature>
<keyword evidence="7" id="KW-0003">3Fe-4S</keyword>
<keyword evidence="11" id="KW-1185">Reference proteome</keyword>
<keyword evidence="5 8" id="KW-0408">Iron</keyword>
<evidence type="ECO:0000256" key="7">
    <source>
        <dbReference type="ARBA" id="ARBA00023291"/>
    </source>
</evidence>
<dbReference type="Pfam" id="PF13370">
    <property type="entry name" value="Fer4_13"/>
    <property type="match status" value="1"/>
</dbReference>
<evidence type="ECO:0000256" key="3">
    <source>
        <dbReference type="ARBA" id="ARBA00022723"/>
    </source>
</evidence>
<dbReference type="PANTHER" id="PTHR36923:SF3">
    <property type="entry name" value="FERREDOXIN"/>
    <property type="match status" value="1"/>
</dbReference>
<sequence length="74" mass="7948">MVTMTWRVDVDRSVCIGSGICAGSAPELFRLEGERARPVQEEIEPQEAALDVADSCPAMAITITEGTEVVGPRE</sequence>
<accession>A0ABR5JD85</accession>
<dbReference type="InterPro" id="IPR017896">
    <property type="entry name" value="4Fe4S_Fe-S-bd"/>
</dbReference>
<comment type="caution">
    <text evidence="10">The sequence shown here is derived from an EMBL/GenBank/DDBJ whole genome shotgun (WGS) entry which is preliminary data.</text>
</comment>